<protein>
    <submittedName>
        <fullName evidence="3">Uncharacterized protein involved in exopolysaccharide biosynthesis</fullName>
    </submittedName>
</protein>
<dbReference type="EMBL" id="SNXY01000006">
    <property type="protein sequence ID" value="TDP86955.1"/>
    <property type="molecule type" value="Genomic_DNA"/>
</dbReference>
<proteinExistence type="predicted"/>
<keyword evidence="4" id="KW-1185">Reference proteome</keyword>
<comment type="caution">
    <text evidence="3">The sequence shown here is derived from an EMBL/GenBank/DDBJ whole genome shotgun (WGS) entry which is preliminary data.</text>
</comment>
<reference evidence="3 4" key="1">
    <citation type="submission" date="2019-03" db="EMBL/GenBank/DDBJ databases">
        <title>Genomic Encyclopedia of Type Strains, Phase IV (KMG-IV): sequencing the most valuable type-strain genomes for metagenomic binning, comparative biology and taxonomic classification.</title>
        <authorList>
            <person name="Goeker M."/>
        </authorList>
    </citation>
    <scope>NUCLEOTIDE SEQUENCE [LARGE SCALE GENOMIC DNA]</scope>
    <source>
        <strain evidence="3 4">DSM 102969</strain>
    </source>
</reference>
<dbReference type="RefSeq" id="WP_126536295.1">
    <property type="nucleotide sequence ID" value="NZ_BSPM01000008.1"/>
</dbReference>
<dbReference type="GO" id="GO:0004713">
    <property type="term" value="F:protein tyrosine kinase activity"/>
    <property type="evidence" value="ECO:0007669"/>
    <property type="project" value="TreeGrafter"/>
</dbReference>
<keyword evidence="2" id="KW-0472">Membrane</keyword>
<feature type="transmembrane region" description="Helical" evidence="2">
    <location>
        <begin position="40"/>
        <end position="58"/>
    </location>
</feature>
<dbReference type="Proteomes" id="UP000294547">
    <property type="component" value="Unassembled WGS sequence"/>
</dbReference>
<evidence type="ECO:0000313" key="4">
    <source>
        <dbReference type="Proteomes" id="UP000294547"/>
    </source>
</evidence>
<sequence length="628" mass="64842">MDWEAPRNEVASAPGAAARPLFQIDPREIALHALTCLPRAALAAACAFALLLAVYVAIPTRYAAKAVVVADPRIGSATEEATPNIARDSAALESLVEVATTDGFLIGVVRGQKLADDPEFASSAGEIAVVEKLRSRLTIERLGTTYVFEVAVKSREAARAAALANAVAEALVDHVRTERGALADAAAKRLADQVDELRAAVAASGKAAADYRARMGLVDAGRDANTAERSYSDLSRQVADAAGAMQAARSRLDEIARGSGAAGGALDAVGSPLLTTLRARQSDLRQQIAEMEGIYGDRHPQIRRLQDRLAETGQQLAGEGARLRAVAQADYDVARRRHEALAADLAAAKVSVAAVGTASADLTALELKAKADSDAYEAALARYQKALASGVSPELEMTVSSPAQPPLRPTKRTLGFVVPIAAVLSLPLGFFAALGLSLARRGVRSAAEVETLLGLPVVAVVPRGRLVPAGVVRRLLGLPAIDVAADLVARVGHAVPGARVLVADTGTARSAGAIARRLAALLTGAGVAAPIRPATAAPPPSPVREQPRRGWRRAGQPEPQSPAPLPPSVDLVTAEGGRAAEQAAAAGVVPAAAVLVLPWNALPAADLRTAAGRLLPDPRTPAMVVFTI</sequence>
<evidence type="ECO:0000256" key="1">
    <source>
        <dbReference type="SAM" id="MobiDB-lite"/>
    </source>
</evidence>
<keyword evidence="2" id="KW-1133">Transmembrane helix</keyword>
<evidence type="ECO:0000256" key="2">
    <source>
        <dbReference type="SAM" id="Phobius"/>
    </source>
</evidence>
<name>A0A4R6RLH1_9HYPH</name>
<feature type="transmembrane region" description="Helical" evidence="2">
    <location>
        <begin position="414"/>
        <end position="436"/>
    </location>
</feature>
<dbReference type="PANTHER" id="PTHR32309">
    <property type="entry name" value="TYROSINE-PROTEIN KINASE"/>
    <property type="match status" value="1"/>
</dbReference>
<dbReference type="AlphaFoldDB" id="A0A4R6RLH1"/>
<gene>
    <name evidence="3" type="ORF">EDD54_0840</name>
</gene>
<keyword evidence="2" id="KW-0812">Transmembrane</keyword>
<dbReference type="PANTHER" id="PTHR32309:SF13">
    <property type="entry name" value="FERRIC ENTEROBACTIN TRANSPORT PROTEIN FEPE"/>
    <property type="match status" value="1"/>
</dbReference>
<feature type="region of interest" description="Disordered" evidence="1">
    <location>
        <begin position="531"/>
        <end position="570"/>
    </location>
</feature>
<dbReference type="OrthoDB" id="230260at2"/>
<dbReference type="GO" id="GO:0005886">
    <property type="term" value="C:plasma membrane"/>
    <property type="evidence" value="ECO:0007669"/>
    <property type="project" value="TreeGrafter"/>
</dbReference>
<accession>A0A4R6RLH1</accession>
<organism evidence="3 4">
    <name type="scientific">Oharaeibacter diazotrophicus</name>
    <dbReference type="NCBI Taxonomy" id="1920512"/>
    <lineage>
        <taxon>Bacteria</taxon>
        <taxon>Pseudomonadati</taxon>
        <taxon>Pseudomonadota</taxon>
        <taxon>Alphaproteobacteria</taxon>
        <taxon>Hyphomicrobiales</taxon>
        <taxon>Pleomorphomonadaceae</taxon>
        <taxon>Oharaeibacter</taxon>
    </lineage>
</organism>
<dbReference type="InterPro" id="IPR050445">
    <property type="entry name" value="Bact_polysacc_biosynth/exp"/>
</dbReference>
<evidence type="ECO:0000313" key="3">
    <source>
        <dbReference type="EMBL" id="TDP86955.1"/>
    </source>
</evidence>